<feature type="region of interest" description="Disordered" evidence="1">
    <location>
        <begin position="510"/>
        <end position="540"/>
    </location>
</feature>
<evidence type="ECO:0008006" key="4">
    <source>
        <dbReference type="Google" id="ProtNLM"/>
    </source>
</evidence>
<comment type="caution">
    <text evidence="2">The sequence shown here is derived from an EMBL/GenBank/DDBJ whole genome shotgun (WGS) entry which is preliminary data.</text>
</comment>
<dbReference type="Proteomes" id="UP001176940">
    <property type="component" value="Unassembled WGS sequence"/>
</dbReference>
<feature type="region of interest" description="Disordered" evidence="1">
    <location>
        <begin position="146"/>
        <end position="215"/>
    </location>
</feature>
<protein>
    <recommendedName>
        <fullName evidence="4">Reverse transcriptase domain-containing protein</fullName>
    </recommendedName>
</protein>
<reference evidence="2" key="1">
    <citation type="submission" date="2023-07" db="EMBL/GenBank/DDBJ databases">
        <authorList>
            <person name="Stuckert A."/>
        </authorList>
    </citation>
    <scope>NUCLEOTIDE SEQUENCE</scope>
</reference>
<evidence type="ECO:0000256" key="1">
    <source>
        <dbReference type="SAM" id="MobiDB-lite"/>
    </source>
</evidence>
<dbReference type="PANTHER" id="PTHR21301:SF12">
    <property type="match status" value="1"/>
</dbReference>
<evidence type="ECO:0000313" key="2">
    <source>
        <dbReference type="EMBL" id="CAJ0964829.1"/>
    </source>
</evidence>
<evidence type="ECO:0000313" key="3">
    <source>
        <dbReference type="Proteomes" id="UP001176940"/>
    </source>
</evidence>
<feature type="compositionally biased region" description="Basic and acidic residues" evidence="1">
    <location>
        <begin position="195"/>
        <end position="208"/>
    </location>
</feature>
<name>A0ABN9MHJ1_9NEOB</name>
<organism evidence="2 3">
    <name type="scientific">Ranitomeya imitator</name>
    <name type="common">mimic poison frog</name>
    <dbReference type="NCBI Taxonomy" id="111125"/>
    <lineage>
        <taxon>Eukaryota</taxon>
        <taxon>Metazoa</taxon>
        <taxon>Chordata</taxon>
        <taxon>Craniata</taxon>
        <taxon>Vertebrata</taxon>
        <taxon>Euteleostomi</taxon>
        <taxon>Amphibia</taxon>
        <taxon>Batrachia</taxon>
        <taxon>Anura</taxon>
        <taxon>Neobatrachia</taxon>
        <taxon>Hyloidea</taxon>
        <taxon>Dendrobatidae</taxon>
        <taxon>Dendrobatinae</taxon>
        <taxon>Ranitomeya</taxon>
    </lineage>
</organism>
<dbReference type="EMBL" id="CAUEEQ010063373">
    <property type="protein sequence ID" value="CAJ0964829.1"/>
    <property type="molecule type" value="Genomic_DNA"/>
</dbReference>
<keyword evidence="3" id="KW-1185">Reference proteome</keyword>
<feature type="compositionally biased region" description="Polar residues" evidence="1">
    <location>
        <begin position="152"/>
        <end position="171"/>
    </location>
</feature>
<accession>A0ABN9MHJ1</accession>
<sequence>MAPQTITDCGNFTPDLQQLGLWHLHSSSRLWDFDFQMKCKIYFHLETIPWTTVQFLSSLAQILNKCSFDLITLTLEHLHKAIDTNAAKIKSIETQLSSTGTAEELSTLRTQIQERVDLHKRDTENRKRSKFSRDTIDYETNQVYRWHDNSTSRRQPARNQRSSTDYSTSGSDQERNVLPSTSSLFLGQRRRFPKRKPDGAPPRRDTTDQMRITRSKGSHAVETFIGFVQESFHTIRDDIEKGRLHYPSNLSATEYQALVTLQKDPNLIIKPADKGGALVIMDKAQYIAEIHRQLNDTSIYDRLSRDPSTEIRGKIDSIITKYSHLGIIDPKTSDFLRKKNPITPDSFYLQRRGTAMGSNVAPPYANTYMALFETSVIYKHPLFIHNVSVWKRYIDDVFCLWGGSLESLQEFFLFLNDAWPGIKFTISHDQNAINFLDTTVLKDSAGLLTTDLYSKPTDRNSLLHYQSFHPPSTKRSIPISQYQRFGFLSPTGIPQLTIQESRDHQAEFRQRGALPRSQVDSSLRARSGVGGPRRCAQRGGSEEDAEKACLFLFKGMIGNR</sequence>
<dbReference type="PANTHER" id="PTHR21301">
    <property type="entry name" value="REVERSE TRANSCRIPTASE"/>
    <property type="match status" value="1"/>
</dbReference>
<gene>
    <name evidence="2" type="ORF">RIMI_LOCUS19647390</name>
</gene>
<proteinExistence type="predicted"/>